<reference evidence="1" key="1">
    <citation type="submission" date="2021-06" db="EMBL/GenBank/DDBJ databases">
        <authorList>
            <person name="Kallberg Y."/>
            <person name="Tangrot J."/>
            <person name="Rosling A."/>
        </authorList>
    </citation>
    <scope>NUCLEOTIDE SEQUENCE</scope>
    <source>
        <strain evidence="1">IL203A</strain>
    </source>
</reference>
<dbReference type="EMBL" id="CAJVPU010000220">
    <property type="protein sequence ID" value="CAG8444104.1"/>
    <property type="molecule type" value="Genomic_DNA"/>
</dbReference>
<gene>
    <name evidence="1" type="ORF">DHETER_LOCUS452</name>
</gene>
<name>A0ACA9JZN1_9GLOM</name>
<evidence type="ECO:0000313" key="2">
    <source>
        <dbReference type="Proteomes" id="UP000789702"/>
    </source>
</evidence>
<protein>
    <submittedName>
        <fullName evidence="1">14691_t:CDS:1</fullName>
    </submittedName>
</protein>
<sequence length="123" mass="13647">MDPNDLSYINSQNSQDTLQETSDNNIVSSSTDVAVISKNKKTSAVTPYFINKPGDNTTAICVICKNTYSKNTATDKIIDTIKLYIANTSSSSFLKNAATQILEKIEQYIVHIYDEAIFINLQI</sequence>
<dbReference type="Proteomes" id="UP000789702">
    <property type="component" value="Unassembled WGS sequence"/>
</dbReference>
<evidence type="ECO:0000313" key="1">
    <source>
        <dbReference type="EMBL" id="CAG8444104.1"/>
    </source>
</evidence>
<organism evidence="1 2">
    <name type="scientific">Dentiscutata heterogama</name>
    <dbReference type="NCBI Taxonomy" id="1316150"/>
    <lineage>
        <taxon>Eukaryota</taxon>
        <taxon>Fungi</taxon>
        <taxon>Fungi incertae sedis</taxon>
        <taxon>Mucoromycota</taxon>
        <taxon>Glomeromycotina</taxon>
        <taxon>Glomeromycetes</taxon>
        <taxon>Diversisporales</taxon>
        <taxon>Gigasporaceae</taxon>
        <taxon>Dentiscutata</taxon>
    </lineage>
</organism>
<comment type="caution">
    <text evidence="1">The sequence shown here is derived from an EMBL/GenBank/DDBJ whole genome shotgun (WGS) entry which is preliminary data.</text>
</comment>
<accession>A0ACA9JZN1</accession>
<proteinExistence type="predicted"/>
<keyword evidence="2" id="KW-1185">Reference proteome</keyword>